<comment type="subcellular location">
    <subcellularLocation>
        <location evidence="2">Cell membrane</location>
        <topology evidence="2">Multi-pass membrane protein</topology>
    </subcellularLocation>
</comment>
<keyword evidence="10" id="KW-1185">Reference proteome</keyword>
<dbReference type="Gene3D" id="1.20.1740.10">
    <property type="entry name" value="Amino acid/polyamine transporter I"/>
    <property type="match status" value="1"/>
</dbReference>
<evidence type="ECO:0000313" key="9">
    <source>
        <dbReference type="EMBL" id="MCP9276841.1"/>
    </source>
</evidence>
<feature type="transmembrane region" description="Helical" evidence="8">
    <location>
        <begin position="49"/>
        <end position="70"/>
    </location>
</feature>
<dbReference type="RefSeq" id="WP_255065098.1">
    <property type="nucleotide sequence ID" value="NZ_JANDBD010000020.1"/>
</dbReference>
<evidence type="ECO:0000313" key="10">
    <source>
        <dbReference type="Proteomes" id="UP001651690"/>
    </source>
</evidence>
<keyword evidence="5 8" id="KW-0812">Transmembrane</keyword>
<feature type="transmembrane region" description="Helical" evidence="8">
    <location>
        <begin position="181"/>
        <end position="204"/>
    </location>
</feature>
<dbReference type="Pfam" id="PF13520">
    <property type="entry name" value="AA_permease_2"/>
    <property type="match status" value="1"/>
</dbReference>
<evidence type="ECO:0000256" key="3">
    <source>
        <dbReference type="ARBA" id="ARBA00009523"/>
    </source>
</evidence>
<comment type="function">
    <text evidence="1">Probable amino-acid or metabolite transport protein.</text>
</comment>
<dbReference type="PANTHER" id="PTHR42770">
    <property type="entry name" value="AMINO ACID TRANSPORTER-RELATED"/>
    <property type="match status" value="1"/>
</dbReference>
<feature type="transmembrane region" description="Helical" evidence="8">
    <location>
        <begin position="152"/>
        <end position="169"/>
    </location>
</feature>
<feature type="transmembrane region" description="Helical" evidence="8">
    <location>
        <begin position="21"/>
        <end position="43"/>
    </location>
</feature>
<dbReference type="PANTHER" id="PTHR42770:SF7">
    <property type="entry name" value="MEMBRANE PROTEIN"/>
    <property type="match status" value="1"/>
</dbReference>
<comment type="caution">
    <text evidence="9">The sequence shown here is derived from an EMBL/GenBank/DDBJ whole genome shotgun (WGS) entry which is preliminary data.</text>
</comment>
<keyword evidence="6 8" id="KW-1133">Transmembrane helix</keyword>
<dbReference type="PIRSF" id="PIRSF006060">
    <property type="entry name" value="AA_transporter"/>
    <property type="match status" value="1"/>
</dbReference>
<name>A0ABT1MCE3_9MYCO</name>
<dbReference type="InterPro" id="IPR002293">
    <property type="entry name" value="AA/rel_permease1"/>
</dbReference>
<dbReference type="EMBL" id="JANDBD010000020">
    <property type="protein sequence ID" value="MCP9276841.1"/>
    <property type="molecule type" value="Genomic_DNA"/>
</dbReference>
<proteinExistence type="inferred from homology"/>
<evidence type="ECO:0000256" key="2">
    <source>
        <dbReference type="ARBA" id="ARBA00004651"/>
    </source>
</evidence>
<evidence type="ECO:0000256" key="8">
    <source>
        <dbReference type="SAM" id="Phobius"/>
    </source>
</evidence>
<evidence type="ECO:0000256" key="6">
    <source>
        <dbReference type="ARBA" id="ARBA00022989"/>
    </source>
</evidence>
<reference evidence="9 10" key="1">
    <citation type="submission" date="2022-06" db="EMBL/GenBank/DDBJ databases">
        <title>Mycolicibacterium sp. CAU 1645 isolated from seawater.</title>
        <authorList>
            <person name="Kim W."/>
        </authorList>
    </citation>
    <scope>NUCLEOTIDE SEQUENCE [LARGE SCALE GENOMIC DNA]</scope>
    <source>
        <strain evidence="9 10">CAU 1645</strain>
    </source>
</reference>
<sequence>MSTQSRDDRPQLQRRLGVFDAVVIGLGSMIGAGIFAALGPAAAAAGTGLLVGLALAAVVAYCNATSSARLAARYPQSGGTYVYGRERLGDFWGYLAGWAFVVGKTASCAAMALTVGAYVWPAHANAVAVAAVVALTAVNYRGVQKSALLTRVIVAGVLAVLALVVVISVSSRHADVGRLAIGADITVGGVLQAAGLLFFAFAGYARIATLGEEVRDPARTIPRAIPLALGITLVVYATVAVAVLAVLGADRLGASAAPLADAVRAAGVGWLVPVVQVGAAIAALGSLLALVLGVSRTTLAMARDHHLPHVLAAVHPRFQIPHRAELAVAAVVIVVAATVDVRGAIGFSSFGVLIYYAIANAAAWTLTPAEGRPPRIVPVIGVAGCVVLAFALPLVSVIVGAAVIVAGAVLYGLRRTLRSSSPTSP</sequence>
<feature type="transmembrane region" description="Helical" evidence="8">
    <location>
        <begin position="378"/>
        <end position="411"/>
    </location>
</feature>
<evidence type="ECO:0000256" key="1">
    <source>
        <dbReference type="ARBA" id="ARBA00002249"/>
    </source>
</evidence>
<organism evidence="9 10">
    <name type="scientific">Mycolicibacterium arenosum</name>
    <dbReference type="NCBI Taxonomy" id="2952157"/>
    <lineage>
        <taxon>Bacteria</taxon>
        <taxon>Bacillati</taxon>
        <taxon>Actinomycetota</taxon>
        <taxon>Actinomycetes</taxon>
        <taxon>Mycobacteriales</taxon>
        <taxon>Mycobacteriaceae</taxon>
        <taxon>Mycolicibacterium</taxon>
    </lineage>
</organism>
<evidence type="ECO:0000256" key="7">
    <source>
        <dbReference type="ARBA" id="ARBA00023136"/>
    </source>
</evidence>
<feature type="transmembrane region" description="Helical" evidence="8">
    <location>
        <begin position="118"/>
        <end position="140"/>
    </location>
</feature>
<dbReference type="InterPro" id="IPR050367">
    <property type="entry name" value="APC_superfamily"/>
</dbReference>
<keyword evidence="4" id="KW-1003">Cell membrane</keyword>
<dbReference type="Proteomes" id="UP001651690">
    <property type="component" value="Unassembled WGS sequence"/>
</dbReference>
<feature type="transmembrane region" description="Helical" evidence="8">
    <location>
        <begin position="225"/>
        <end position="248"/>
    </location>
</feature>
<gene>
    <name evidence="9" type="ORF">NM203_32145</name>
</gene>
<feature type="transmembrane region" description="Helical" evidence="8">
    <location>
        <begin position="91"/>
        <end position="112"/>
    </location>
</feature>
<protein>
    <submittedName>
        <fullName evidence="9">APC family permease</fullName>
    </submittedName>
</protein>
<evidence type="ECO:0000256" key="4">
    <source>
        <dbReference type="ARBA" id="ARBA00022475"/>
    </source>
</evidence>
<feature type="transmembrane region" description="Helical" evidence="8">
    <location>
        <begin position="268"/>
        <end position="294"/>
    </location>
</feature>
<feature type="transmembrane region" description="Helical" evidence="8">
    <location>
        <begin position="326"/>
        <end position="358"/>
    </location>
</feature>
<evidence type="ECO:0000256" key="5">
    <source>
        <dbReference type="ARBA" id="ARBA00022692"/>
    </source>
</evidence>
<comment type="similarity">
    <text evidence="3">Belongs to the amino acid-polyamine-organocation (APC) superfamily.</text>
</comment>
<keyword evidence="7 8" id="KW-0472">Membrane</keyword>
<accession>A0ABT1MCE3</accession>